<evidence type="ECO:0000313" key="3">
    <source>
        <dbReference type="Proteomes" id="UP000037594"/>
    </source>
</evidence>
<sequence>MTTTAPDTRGEWDRLAAWWFSLNPVVRLTARWALILTLTAVAFRNSLVNLWQTTLAGGLIGYMWMVPVAATLAAVGINFRRRTELPIHDRQTDVIVGVIGLGLALMVQGVLLKRYSEFFHLVRLDIFAMWVFALSSALVLFGIRPVARFGWAWALMGASSALPYQVVVILLGGGKFAAGIGTLLIAAAASAIAVGRTRRRAAIGAAVSFLIGLVILVGMEFLAPDLPILAFQMIPSLASIVVVGAAAFVYRRRNLTKELFSRKIEPLAAKQIWSAIPVVVAVAVALAFMPLPTQTSTTVISRTVPFDLVPGRPMVAPPGWTITEEHTVTDVSRYYGDDAQLVRQKLTADVGDPRFDKLSAPRTVVVDSIVSDLPFSFDAYPGQVLYDTTAARLSSQLSIDLGYGVTGKLVSAVDDRLLVTWDVLRFAWGDQDEEQVVDIFAVDNHLPDAPFPIPQRGLVSTLRNLLTVLFRGNAVLVQSRPSFKDEELLTEFGRAFVAAQFENERVAQ</sequence>
<feature type="transmembrane region" description="Helical" evidence="1">
    <location>
        <begin position="201"/>
        <end position="223"/>
    </location>
</feature>
<feature type="transmembrane region" description="Helical" evidence="1">
    <location>
        <begin position="229"/>
        <end position="250"/>
    </location>
</feature>
<accession>A0A0J8WNY8</accession>
<feature type="transmembrane region" description="Helical" evidence="1">
    <location>
        <begin position="28"/>
        <end position="47"/>
    </location>
</feature>
<keyword evidence="1" id="KW-1133">Transmembrane helix</keyword>
<reference evidence="2 3" key="1">
    <citation type="submission" date="2015-06" db="EMBL/GenBank/DDBJ databases">
        <title>Genome sequence of Mycobacterium conceptionense strain MLE.</title>
        <authorList>
            <person name="Greninger A.L."/>
            <person name="Cunningham G."/>
            <person name="Chiu C.Y."/>
            <person name="Miller S."/>
        </authorList>
    </citation>
    <scope>NUCLEOTIDE SEQUENCE [LARGE SCALE GENOMIC DNA]</scope>
    <source>
        <strain evidence="2 3">MLE</strain>
    </source>
</reference>
<keyword evidence="1" id="KW-0812">Transmembrane</keyword>
<feature type="transmembrane region" description="Helical" evidence="1">
    <location>
        <begin position="176"/>
        <end position="194"/>
    </location>
</feature>
<feature type="transmembrane region" description="Helical" evidence="1">
    <location>
        <begin position="150"/>
        <end position="170"/>
    </location>
</feature>
<evidence type="ECO:0000256" key="1">
    <source>
        <dbReference type="SAM" id="Phobius"/>
    </source>
</evidence>
<dbReference type="PATRIC" id="fig|451644.5.peg.5950"/>
<proteinExistence type="predicted"/>
<feature type="transmembrane region" description="Helical" evidence="1">
    <location>
        <begin position="124"/>
        <end position="143"/>
    </location>
</feature>
<feature type="transmembrane region" description="Helical" evidence="1">
    <location>
        <begin position="91"/>
        <end position="112"/>
    </location>
</feature>
<dbReference type="EMBL" id="LFOD01000041">
    <property type="protein sequence ID" value="KMV14739.1"/>
    <property type="molecule type" value="Genomic_DNA"/>
</dbReference>
<dbReference type="RefSeq" id="WP_043367957.1">
    <property type="nucleotide sequence ID" value="NZ_AGSZ01000098.1"/>
</dbReference>
<organism evidence="2 3">
    <name type="scientific">Mycolicibacterium conceptionense</name>
    <dbReference type="NCBI Taxonomy" id="451644"/>
    <lineage>
        <taxon>Bacteria</taxon>
        <taxon>Bacillati</taxon>
        <taxon>Actinomycetota</taxon>
        <taxon>Actinomycetes</taxon>
        <taxon>Mycobacteriales</taxon>
        <taxon>Mycobacteriaceae</taxon>
        <taxon>Mycolicibacterium</taxon>
    </lineage>
</organism>
<comment type="caution">
    <text evidence="2">The sequence shown here is derived from an EMBL/GenBank/DDBJ whole genome shotgun (WGS) entry which is preliminary data.</text>
</comment>
<name>A0A0J8WNY8_9MYCO</name>
<dbReference type="AlphaFoldDB" id="A0A0J8WNY8"/>
<feature type="transmembrane region" description="Helical" evidence="1">
    <location>
        <begin position="271"/>
        <end position="291"/>
    </location>
</feature>
<dbReference type="OrthoDB" id="4659043at2"/>
<keyword evidence="1" id="KW-0472">Membrane</keyword>
<evidence type="ECO:0008006" key="4">
    <source>
        <dbReference type="Google" id="ProtNLM"/>
    </source>
</evidence>
<dbReference type="Proteomes" id="UP000037594">
    <property type="component" value="Unassembled WGS sequence"/>
</dbReference>
<protein>
    <recommendedName>
        <fullName evidence="4">Transmembrane protein</fullName>
    </recommendedName>
</protein>
<gene>
    <name evidence="2" type="ORF">ACT17_29010</name>
</gene>
<evidence type="ECO:0000313" key="2">
    <source>
        <dbReference type="EMBL" id="KMV14739.1"/>
    </source>
</evidence>
<feature type="transmembrane region" description="Helical" evidence="1">
    <location>
        <begin position="59"/>
        <end position="79"/>
    </location>
</feature>